<gene>
    <name evidence="1" type="ORF">Rhe02_58200</name>
</gene>
<dbReference type="EMBL" id="BONY01000040">
    <property type="protein sequence ID" value="GIH07753.1"/>
    <property type="molecule type" value="Genomic_DNA"/>
</dbReference>
<reference evidence="1" key="1">
    <citation type="submission" date="2021-01" db="EMBL/GenBank/DDBJ databases">
        <title>Whole genome shotgun sequence of Rhizocola hellebori NBRC 109834.</title>
        <authorList>
            <person name="Komaki H."/>
            <person name="Tamura T."/>
        </authorList>
    </citation>
    <scope>NUCLEOTIDE SEQUENCE</scope>
    <source>
        <strain evidence="1">NBRC 109834</strain>
    </source>
</reference>
<accession>A0A8J3VJ86</accession>
<dbReference type="Proteomes" id="UP000612899">
    <property type="component" value="Unassembled WGS sequence"/>
</dbReference>
<proteinExistence type="predicted"/>
<dbReference type="AlphaFoldDB" id="A0A8J3VJ86"/>
<keyword evidence="2" id="KW-1185">Reference proteome</keyword>
<sequence length="111" mass="11936">MGSDHFGVDPATLDDSAEILVELSARLQAGRPDTEVALRGVEQPNVHPDVTAAERGYLTFAADQYQDTVALLAALSSHLKRTSAAYRGIDGDTERAMNSLLNNITIRPGTR</sequence>
<organism evidence="1 2">
    <name type="scientific">Rhizocola hellebori</name>
    <dbReference type="NCBI Taxonomy" id="1392758"/>
    <lineage>
        <taxon>Bacteria</taxon>
        <taxon>Bacillati</taxon>
        <taxon>Actinomycetota</taxon>
        <taxon>Actinomycetes</taxon>
        <taxon>Micromonosporales</taxon>
        <taxon>Micromonosporaceae</taxon>
        <taxon>Rhizocola</taxon>
    </lineage>
</organism>
<evidence type="ECO:0000313" key="2">
    <source>
        <dbReference type="Proteomes" id="UP000612899"/>
    </source>
</evidence>
<evidence type="ECO:0008006" key="3">
    <source>
        <dbReference type="Google" id="ProtNLM"/>
    </source>
</evidence>
<comment type="caution">
    <text evidence="1">The sequence shown here is derived from an EMBL/GenBank/DDBJ whole genome shotgun (WGS) entry which is preliminary data.</text>
</comment>
<dbReference type="RefSeq" id="WP_203911527.1">
    <property type="nucleotide sequence ID" value="NZ_BONY01000040.1"/>
</dbReference>
<protein>
    <recommendedName>
        <fullName evidence="3">PE domain-containing protein</fullName>
    </recommendedName>
</protein>
<name>A0A8J3VJ86_9ACTN</name>
<evidence type="ECO:0000313" key="1">
    <source>
        <dbReference type="EMBL" id="GIH07753.1"/>
    </source>
</evidence>